<protein>
    <submittedName>
        <fullName evidence="3">RND_mfp multi-domain protein</fullName>
    </submittedName>
</protein>
<dbReference type="GO" id="GO:0015562">
    <property type="term" value="F:efflux transmembrane transporter activity"/>
    <property type="evidence" value="ECO:0007669"/>
    <property type="project" value="TreeGrafter"/>
</dbReference>
<accession>K7SG02</accession>
<dbReference type="STRING" id="1171373.PACID_03570"/>
<organism evidence="3 4">
    <name type="scientific">Acidipropionibacterium acidipropionici (strain ATCC 4875 / DSM 20272 / JCM 6432 / NBRC 12425 / NCIMB 8070 / 4)</name>
    <name type="common">Propionibacterium acidipropionici</name>
    <dbReference type="NCBI Taxonomy" id="1171373"/>
    <lineage>
        <taxon>Bacteria</taxon>
        <taxon>Bacillati</taxon>
        <taxon>Actinomycetota</taxon>
        <taxon>Actinomycetes</taxon>
        <taxon>Propionibacteriales</taxon>
        <taxon>Propionibacteriaceae</taxon>
        <taxon>Acidipropionibacterium</taxon>
    </lineage>
</organism>
<feature type="domain" description="Multidrug resistance protein MdtA-like barrel-sandwich hybrid" evidence="2">
    <location>
        <begin position="68"/>
        <end position="392"/>
    </location>
</feature>
<dbReference type="KEGG" id="pbo:PACID_03570"/>
<feature type="region of interest" description="Disordered" evidence="1">
    <location>
        <begin position="538"/>
        <end position="576"/>
    </location>
</feature>
<evidence type="ECO:0000313" key="4">
    <source>
        <dbReference type="Proteomes" id="UP000000214"/>
    </source>
</evidence>
<feature type="compositionally biased region" description="Low complexity" evidence="1">
    <location>
        <begin position="289"/>
        <end position="317"/>
    </location>
</feature>
<reference evidence="3 4" key="1">
    <citation type="journal article" date="2012" name="BMC Genomics">
        <title>The genome sequence of Propionibacterium acidipropionici provides insights into its biotechnological and industrial potential.</title>
        <authorList>
            <person name="Parizzi L.P."/>
            <person name="Grassi M.C."/>
            <person name="Llerena L.A."/>
            <person name="Carazzolle M.F."/>
            <person name="Queiroz V.L."/>
            <person name="Lunardi I."/>
            <person name="Zeidler A.F."/>
            <person name="Teixeira P.J."/>
            <person name="Mieczkowski P."/>
            <person name="Rincones J."/>
            <person name="Pereira G.A."/>
        </authorList>
    </citation>
    <scope>NUCLEOTIDE SEQUENCE [LARGE SCALE GENOMIC DNA]</scope>
    <source>
        <strain evidence="4">ATCC 4875 / DSM 20272 / JCM 6432 / NBRC 12425 / NCIMB 8070</strain>
    </source>
</reference>
<feature type="compositionally biased region" description="Gly residues" evidence="1">
    <location>
        <begin position="318"/>
        <end position="333"/>
    </location>
</feature>
<dbReference type="EMBL" id="CP003493">
    <property type="protein sequence ID" value="AFV88205.1"/>
    <property type="molecule type" value="Genomic_DNA"/>
</dbReference>
<sequence length="576" mass="54892">MKRRALVIIGAVVVVALAGSFGVAQQRRATASDRWVTATATTGSVTQTLSGSGTVSPAEDASASFPASGKVTAVKVSVGQTVKAGDVLATMDETSLQTAVDQAALTLAQARETLAETETAAASSTAGSRMTSSSRSSSSATSSATSSSRTTIGGTASAAQRLQAQKKVVARAQSGFDSAWAAFSTQLSTTTTACDAVASTSAVASTTPSASTAAVASTSSPSPSSPSSSESAPSASSAVSSAAPVDTQKCLASLDTLAAKQDAVSSARGSLETAVNRIVALAVGTGTSANTSTATASAQSRSGTAGTGAPSAAASSGTGTGQGGSSSQGGQGGESKTVAQAAAAVAQAKLDLTTAQVALTNAAMTAPISGTISAVPFAVGDEASTSDTVDIVGGTGVTLSLPVGEDDIRSVKVGQSVEVSSVAGSRSEGTVSAIGVLASSGTTSEVTYPVTVEVLDAGSGLVSGTTASALVTIASAKRATLVPVSAVTLVGDSTGIVKVVGSDHAVTATRVSLGAIGSTQVQITKGISSGATVALADSTSDLPTSGSTSTGGMGMGGGQGGGNAPGGQAGGGQGPR</sequence>
<evidence type="ECO:0000256" key="1">
    <source>
        <dbReference type="SAM" id="MobiDB-lite"/>
    </source>
</evidence>
<dbReference type="InterPro" id="IPR058625">
    <property type="entry name" value="MdtA-like_BSH"/>
</dbReference>
<dbReference type="PATRIC" id="fig|1171373.8.peg.359"/>
<feature type="region of interest" description="Disordered" evidence="1">
    <location>
        <begin position="116"/>
        <end position="158"/>
    </location>
</feature>
<dbReference type="Gene3D" id="2.40.50.100">
    <property type="match status" value="1"/>
</dbReference>
<dbReference type="PANTHER" id="PTHR30469:SF33">
    <property type="entry name" value="SLR1207 PROTEIN"/>
    <property type="match status" value="1"/>
</dbReference>
<dbReference type="Gene3D" id="2.40.30.170">
    <property type="match status" value="1"/>
</dbReference>
<dbReference type="eggNOG" id="COG0845">
    <property type="taxonomic scope" value="Bacteria"/>
</dbReference>
<evidence type="ECO:0000259" key="2">
    <source>
        <dbReference type="Pfam" id="PF25917"/>
    </source>
</evidence>
<dbReference type="Proteomes" id="UP000000214">
    <property type="component" value="Chromosome"/>
</dbReference>
<gene>
    <name evidence="3" type="ordered locus">PACID_03570</name>
</gene>
<name>K7SG02_ACIA4</name>
<dbReference type="AlphaFoldDB" id="K7SG02"/>
<dbReference type="SUPFAM" id="SSF111369">
    <property type="entry name" value="HlyD-like secretion proteins"/>
    <property type="match status" value="2"/>
</dbReference>
<proteinExistence type="predicted"/>
<evidence type="ECO:0000313" key="3">
    <source>
        <dbReference type="EMBL" id="AFV88205.1"/>
    </source>
</evidence>
<dbReference type="RefSeq" id="WP_015069122.1">
    <property type="nucleotide sequence ID" value="NC_019395.1"/>
</dbReference>
<dbReference type="PANTHER" id="PTHR30469">
    <property type="entry name" value="MULTIDRUG RESISTANCE PROTEIN MDTA"/>
    <property type="match status" value="1"/>
</dbReference>
<feature type="region of interest" description="Disordered" evidence="1">
    <location>
        <begin position="205"/>
        <end position="242"/>
    </location>
</feature>
<feature type="region of interest" description="Disordered" evidence="1">
    <location>
        <begin position="289"/>
        <end position="335"/>
    </location>
</feature>
<feature type="compositionally biased region" description="Gly residues" evidence="1">
    <location>
        <begin position="549"/>
        <end position="576"/>
    </location>
</feature>
<dbReference type="Pfam" id="PF25917">
    <property type="entry name" value="BSH_RND"/>
    <property type="match status" value="1"/>
</dbReference>
<dbReference type="HOGENOM" id="CLU_390197_0_0_11"/>
<dbReference type="Gene3D" id="2.40.420.20">
    <property type="match status" value="1"/>
</dbReference>
<dbReference type="GO" id="GO:1990281">
    <property type="term" value="C:efflux pump complex"/>
    <property type="evidence" value="ECO:0007669"/>
    <property type="project" value="TreeGrafter"/>
</dbReference>